<dbReference type="SUPFAM" id="SSF46689">
    <property type="entry name" value="Homeodomain-like"/>
    <property type="match status" value="1"/>
</dbReference>
<evidence type="ECO:0000313" key="6">
    <source>
        <dbReference type="EMBL" id="UOG73352.1"/>
    </source>
</evidence>
<dbReference type="InterPro" id="IPR001647">
    <property type="entry name" value="HTH_TetR"/>
</dbReference>
<dbReference type="PRINTS" id="PR00455">
    <property type="entry name" value="HTHTETR"/>
</dbReference>
<dbReference type="Pfam" id="PF00440">
    <property type="entry name" value="TetR_N"/>
    <property type="match status" value="1"/>
</dbReference>
<reference evidence="6 7" key="1">
    <citation type="submission" date="2022-03" db="EMBL/GenBank/DDBJ databases">
        <title>Hymenobactersp. isolated from the air.</title>
        <authorList>
            <person name="Won M."/>
            <person name="Kwon S.-W."/>
        </authorList>
    </citation>
    <scope>NUCLEOTIDE SEQUENCE [LARGE SCALE GENOMIC DNA]</scope>
    <source>
        <strain evidence="6 7">KACC 21982</strain>
    </source>
</reference>
<evidence type="ECO:0000313" key="7">
    <source>
        <dbReference type="Proteomes" id="UP000831113"/>
    </source>
</evidence>
<dbReference type="Gene3D" id="1.10.10.60">
    <property type="entry name" value="Homeodomain-like"/>
    <property type="match status" value="1"/>
</dbReference>
<feature type="DNA-binding region" description="H-T-H motif" evidence="4">
    <location>
        <begin position="35"/>
        <end position="54"/>
    </location>
</feature>
<dbReference type="Gene3D" id="1.10.357.10">
    <property type="entry name" value="Tetracycline Repressor, domain 2"/>
    <property type="match status" value="1"/>
</dbReference>
<organism evidence="6 7">
    <name type="scientific">Hymenobacter tibetensis</name>
    <dbReference type="NCBI Taxonomy" id="497967"/>
    <lineage>
        <taxon>Bacteria</taxon>
        <taxon>Pseudomonadati</taxon>
        <taxon>Bacteroidota</taxon>
        <taxon>Cytophagia</taxon>
        <taxon>Cytophagales</taxon>
        <taxon>Hymenobacteraceae</taxon>
        <taxon>Hymenobacter</taxon>
    </lineage>
</organism>
<dbReference type="Pfam" id="PF13305">
    <property type="entry name" value="TetR_C_33"/>
    <property type="match status" value="1"/>
</dbReference>
<sequence>MGVAERKLREKKQREEAILAAAKQVFQQKGLVAATMDDIAAVAELAKGTLYRHYRSKEDIMLLINERALQEMHGQFVQVTAAAATGLEKILRLTQAYYAFCLAHPAYFDFIAFFESPFPSTNVATLYATNTAIRELVMHLLEQGMQDGSIRTDLKAELLTNIMWASSYGIMQLIVSRGGHLTENQEINLDELFATYLTTLTAGLRP</sequence>
<feature type="domain" description="HTH tetR-type" evidence="5">
    <location>
        <begin position="12"/>
        <end position="72"/>
    </location>
</feature>
<dbReference type="PANTHER" id="PTHR30055:SF234">
    <property type="entry name" value="HTH-TYPE TRANSCRIPTIONAL REGULATOR BETI"/>
    <property type="match status" value="1"/>
</dbReference>
<dbReference type="RefSeq" id="WP_243795652.1">
    <property type="nucleotide sequence ID" value="NZ_CP094669.1"/>
</dbReference>
<dbReference type="EMBL" id="CP094669">
    <property type="protein sequence ID" value="UOG73352.1"/>
    <property type="molecule type" value="Genomic_DNA"/>
</dbReference>
<keyword evidence="3" id="KW-0804">Transcription</keyword>
<protein>
    <submittedName>
        <fullName evidence="6">TetR/AcrR family transcriptional regulator</fullName>
    </submittedName>
</protein>
<dbReference type="PROSITE" id="PS50977">
    <property type="entry name" value="HTH_TETR_2"/>
    <property type="match status" value="1"/>
</dbReference>
<evidence type="ECO:0000259" key="5">
    <source>
        <dbReference type="PROSITE" id="PS50977"/>
    </source>
</evidence>
<dbReference type="SUPFAM" id="SSF48498">
    <property type="entry name" value="Tetracyclin repressor-like, C-terminal domain"/>
    <property type="match status" value="1"/>
</dbReference>
<name>A0ABY4CTH8_9BACT</name>
<gene>
    <name evidence="6" type="ORF">MTX78_14595</name>
</gene>
<accession>A0ABY4CTH8</accession>
<keyword evidence="1" id="KW-0805">Transcription regulation</keyword>
<evidence type="ECO:0000256" key="3">
    <source>
        <dbReference type="ARBA" id="ARBA00023163"/>
    </source>
</evidence>
<evidence type="ECO:0000256" key="1">
    <source>
        <dbReference type="ARBA" id="ARBA00023015"/>
    </source>
</evidence>
<keyword evidence="2 4" id="KW-0238">DNA-binding</keyword>
<keyword evidence="7" id="KW-1185">Reference proteome</keyword>
<proteinExistence type="predicted"/>
<evidence type="ECO:0000256" key="4">
    <source>
        <dbReference type="PROSITE-ProRule" id="PRU00335"/>
    </source>
</evidence>
<dbReference type="InterPro" id="IPR025996">
    <property type="entry name" value="MT1864/Rv1816-like_C"/>
</dbReference>
<dbReference type="Proteomes" id="UP000831113">
    <property type="component" value="Chromosome"/>
</dbReference>
<dbReference type="PANTHER" id="PTHR30055">
    <property type="entry name" value="HTH-TYPE TRANSCRIPTIONAL REGULATOR RUTR"/>
    <property type="match status" value="1"/>
</dbReference>
<dbReference type="InterPro" id="IPR036271">
    <property type="entry name" value="Tet_transcr_reg_TetR-rel_C_sf"/>
</dbReference>
<dbReference type="InterPro" id="IPR009057">
    <property type="entry name" value="Homeodomain-like_sf"/>
</dbReference>
<dbReference type="InterPro" id="IPR050109">
    <property type="entry name" value="HTH-type_TetR-like_transc_reg"/>
</dbReference>
<evidence type="ECO:0000256" key="2">
    <source>
        <dbReference type="ARBA" id="ARBA00023125"/>
    </source>
</evidence>